<dbReference type="SUPFAM" id="SSF55781">
    <property type="entry name" value="GAF domain-like"/>
    <property type="match status" value="1"/>
</dbReference>
<evidence type="ECO:0000259" key="4">
    <source>
        <dbReference type="SMART" id="SM00331"/>
    </source>
</evidence>
<dbReference type="Proteomes" id="UP001617351">
    <property type="component" value="Unassembled WGS sequence"/>
</dbReference>
<feature type="compositionally biased region" description="Low complexity" evidence="2">
    <location>
        <begin position="289"/>
        <end position="307"/>
    </location>
</feature>
<dbReference type="SUPFAM" id="SSF81606">
    <property type="entry name" value="PP2C-like"/>
    <property type="match status" value="1"/>
</dbReference>
<gene>
    <name evidence="5" type="ORF">ACIO7M_19300</name>
</gene>
<dbReference type="InterPro" id="IPR013656">
    <property type="entry name" value="PAS_4"/>
</dbReference>
<dbReference type="PANTHER" id="PTHR43156:SF2">
    <property type="entry name" value="STAGE II SPORULATION PROTEIN E"/>
    <property type="match status" value="1"/>
</dbReference>
<dbReference type="PANTHER" id="PTHR43156">
    <property type="entry name" value="STAGE II SPORULATION PROTEIN E-RELATED"/>
    <property type="match status" value="1"/>
</dbReference>
<dbReference type="InterPro" id="IPR029016">
    <property type="entry name" value="GAF-like_dom_sf"/>
</dbReference>
<dbReference type="CDD" id="cd00130">
    <property type="entry name" value="PAS"/>
    <property type="match status" value="1"/>
</dbReference>
<reference evidence="5 6" key="1">
    <citation type="submission" date="2024-10" db="EMBL/GenBank/DDBJ databases">
        <title>The Natural Products Discovery Center: Release of the First 8490 Sequenced Strains for Exploring Actinobacteria Biosynthetic Diversity.</title>
        <authorList>
            <person name="Kalkreuter E."/>
            <person name="Kautsar S.A."/>
            <person name="Yang D."/>
            <person name="Bader C.D."/>
            <person name="Teijaro C.N."/>
            <person name="Fluegel L."/>
            <person name="Davis C.M."/>
            <person name="Simpson J.R."/>
            <person name="Lauterbach L."/>
            <person name="Steele A.D."/>
            <person name="Gui C."/>
            <person name="Meng S."/>
            <person name="Li G."/>
            <person name="Viehrig K."/>
            <person name="Ye F."/>
            <person name="Su P."/>
            <person name="Kiefer A.F."/>
            <person name="Nichols A."/>
            <person name="Cepeda A.J."/>
            <person name="Yan W."/>
            <person name="Fan B."/>
            <person name="Jiang Y."/>
            <person name="Adhikari A."/>
            <person name="Zheng C.-J."/>
            <person name="Schuster L."/>
            <person name="Cowan T.M."/>
            <person name="Smanski M.J."/>
            <person name="Chevrette M.G."/>
            <person name="De Carvalho L.P.S."/>
            <person name="Shen B."/>
        </authorList>
    </citation>
    <scope>NUCLEOTIDE SEQUENCE [LARGE SCALE GENOMIC DNA]</scope>
    <source>
        <strain evidence="5 6">NPDC087220</strain>
    </source>
</reference>
<dbReference type="Gene3D" id="3.30.450.20">
    <property type="entry name" value="PAS domain"/>
    <property type="match status" value="1"/>
</dbReference>
<proteinExistence type="predicted"/>
<dbReference type="EMBL" id="JBIUYY010000008">
    <property type="protein sequence ID" value="MFJ2823240.1"/>
    <property type="molecule type" value="Genomic_DNA"/>
</dbReference>
<keyword evidence="6" id="KW-1185">Reference proteome</keyword>
<dbReference type="Gene3D" id="3.60.40.10">
    <property type="entry name" value="PPM-type phosphatase domain"/>
    <property type="match status" value="1"/>
</dbReference>
<feature type="region of interest" description="Disordered" evidence="2">
    <location>
        <begin position="276"/>
        <end position="344"/>
    </location>
</feature>
<comment type="caution">
    <text evidence="5">The sequence shown here is derived from an EMBL/GenBank/DDBJ whole genome shotgun (WGS) entry which is preliminary data.</text>
</comment>
<evidence type="ECO:0000256" key="2">
    <source>
        <dbReference type="SAM" id="MobiDB-lite"/>
    </source>
</evidence>
<evidence type="ECO:0000259" key="3">
    <source>
        <dbReference type="SMART" id="SM00065"/>
    </source>
</evidence>
<dbReference type="InterPro" id="IPR052016">
    <property type="entry name" value="Bact_Sigma-Reg"/>
</dbReference>
<accession>A0ABW8EMS6</accession>
<feature type="domain" description="PPM-type phosphatase" evidence="4">
    <location>
        <begin position="529"/>
        <end position="743"/>
    </location>
</feature>
<dbReference type="RefSeq" id="WP_402382506.1">
    <property type="nucleotide sequence ID" value="NZ_JBIUYY010000008.1"/>
</dbReference>
<keyword evidence="1" id="KW-0378">Hydrolase</keyword>
<dbReference type="SMART" id="SM00331">
    <property type="entry name" value="PP2C_SIG"/>
    <property type="match status" value="1"/>
</dbReference>
<evidence type="ECO:0000313" key="5">
    <source>
        <dbReference type="EMBL" id="MFJ2823240.1"/>
    </source>
</evidence>
<sequence length="748" mass="78373">MGDTPARDPGAGHRRLGEALLDLRAAAGASIGMLYLPAPTQGMLHLALTIGVAREFAVPWSRVGLRDPIPVADAVRERRLVWLGGQEETASRYPRLGLVVPYRFSLAATPLDTEPDAGAAAGAGLVMLWPGSHGHELAEREREALAAGCARLAEILRRAADDGHPVRAAAHPVILAPRPPPTPGPVEAAAAMAFIRRLPGGSCALDLNGKITFITQEAADLLGSPVRRLVGALPWEALPWMDTPAIEEHYRAAVMSRLPRSFTAVHPAGHRVRFDLHPDDSGISVRITAGDGPAAPAGGALGPDVAVEPPPPPPPARPESAADAAARPPAASEPGGEQQVAPGPSRATALYQLMHLAASLTEAAHAQDVVDKAADQLVPALGAQAMALLVEEERRLRIVGHRGYTDELMTRYDGLPVTAPSATTEVIRTRTPLFFESPAALLAAYPGFDIEDGMGAWGFVPLITSNRPVGCLVLAYSRPRPFAAGEKAVLISLAGLIAQALERARLYDSAYQLARSLQTGLLPHDLPHVPRLEVAARYLPAGHGLDIGGDFYDLIHIDGTTAAAAIGDVQGHNVGAAALMGQVRTAVHASAGAPPAEVLARTNRLLTDLEPGLFTSCLYAHIDLGRHRARLATAGHPPPLLRRADGTAEVVALPPGLLLGIDPDAGYTAAEIPFEPGSLLALYTDGLVESPALDIEETIAGVAAHLARTAGDRPLEAVADDLLSHARGRVPATDDIALLLLRSRLPGD</sequence>
<name>A0ABW8EMS6_STRT5</name>
<dbReference type="InterPro" id="IPR003018">
    <property type="entry name" value="GAF"/>
</dbReference>
<dbReference type="InterPro" id="IPR000014">
    <property type="entry name" value="PAS"/>
</dbReference>
<dbReference type="Gene3D" id="3.30.450.40">
    <property type="match status" value="1"/>
</dbReference>
<dbReference type="Pfam" id="PF08448">
    <property type="entry name" value="PAS_4"/>
    <property type="match status" value="1"/>
</dbReference>
<dbReference type="Pfam" id="PF13185">
    <property type="entry name" value="GAF_2"/>
    <property type="match status" value="1"/>
</dbReference>
<feature type="domain" description="GAF" evidence="3">
    <location>
        <begin position="365"/>
        <end position="511"/>
    </location>
</feature>
<dbReference type="SUPFAM" id="SSF55785">
    <property type="entry name" value="PYP-like sensor domain (PAS domain)"/>
    <property type="match status" value="1"/>
</dbReference>
<dbReference type="SMART" id="SM00065">
    <property type="entry name" value="GAF"/>
    <property type="match status" value="1"/>
</dbReference>
<evidence type="ECO:0000256" key="1">
    <source>
        <dbReference type="ARBA" id="ARBA00022801"/>
    </source>
</evidence>
<evidence type="ECO:0000313" key="6">
    <source>
        <dbReference type="Proteomes" id="UP001617351"/>
    </source>
</evidence>
<dbReference type="InterPro" id="IPR035965">
    <property type="entry name" value="PAS-like_dom_sf"/>
</dbReference>
<feature type="compositionally biased region" description="Pro residues" evidence="2">
    <location>
        <begin position="308"/>
        <end position="317"/>
    </location>
</feature>
<dbReference type="Pfam" id="PF07228">
    <property type="entry name" value="SpoIIE"/>
    <property type="match status" value="1"/>
</dbReference>
<dbReference type="InterPro" id="IPR001932">
    <property type="entry name" value="PPM-type_phosphatase-like_dom"/>
</dbReference>
<dbReference type="InterPro" id="IPR036457">
    <property type="entry name" value="PPM-type-like_dom_sf"/>
</dbReference>
<organism evidence="5 6">
    <name type="scientific">Streptomyces toxytricini</name>
    <name type="common">Actinomyces toxytricini</name>
    <dbReference type="NCBI Taxonomy" id="67369"/>
    <lineage>
        <taxon>Bacteria</taxon>
        <taxon>Bacillati</taxon>
        <taxon>Actinomycetota</taxon>
        <taxon>Actinomycetes</taxon>
        <taxon>Kitasatosporales</taxon>
        <taxon>Streptomycetaceae</taxon>
        <taxon>Streptomyces</taxon>
    </lineage>
</organism>
<protein>
    <submittedName>
        <fullName evidence="5">SpoIIE family protein phosphatase</fullName>
    </submittedName>
</protein>
<feature type="compositionally biased region" description="Low complexity" evidence="2">
    <location>
        <begin position="318"/>
        <end position="334"/>
    </location>
</feature>